<evidence type="ECO:0000313" key="2">
    <source>
        <dbReference type="EMBL" id="CAA7406268.1"/>
    </source>
</evidence>
<gene>
    <name evidence="1" type="ORF">SI7747_12015715</name>
    <name evidence="2" type="ORF">SI8410_12016946</name>
</gene>
<dbReference type="EMBL" id="LR746275">
    <property type="protein sequence ID" value="CAA7406268.1"/>
    <property type="molecule type" value="Genomic_DNA"/>
</dbReference>
<evidence type="ECO:0000313" key="3">
    <source>
        <dbReference type="Proteomes" id="UP000663760"/>
    </source>
</evidence>
<evidence type="ECO:0000313" key="1">
    <source>
        <dbReference type="EMBL" id="CAA2630077.1"/>
    </source>
</evidence>
<sequence>MVHWLQQVAEELQPMSTYKHNPAY</sequence>
<reference evidence="1" key="1">
    <citation type="submission" date="2019-12" db="EMBL/GenBank/DDBJ databases">
        <authorList>
            <person name="Scholz U."/>
            <person name="Mascher M."/>
            <person name="Fiebig A."/>
        </authorList>
    </citation>
    <scope>NUCLEOTIDE SEQUENCE</scope>
</reference>
<dbReference type="Proteomes" id="UP000663760">
    <property type="component" value="Chromosome 12"/>
</dbReference>
<keyword evidence="3" id="KW-1185">Reference proteome</keyword>
<proteinExistence type="predicted"/>
<protein>
    <submittedName>
        <fullName evidence="1">Uncharacterized protein</fullName>
    </submittedName>
</protein>
<organism evidence="1">
    <name type="scientific">Spirodela intermedia</name>
    <name type="common">Intermediate duckweed</name>
    <dbReference type="NCBI Taxonomy" id="51605"/>
    <lineage>
        <taxon>Eukaryota</taxon>
        <taxon>Viridiplantae</taxon>
        <taxon>Streptophyta</taxon>
        <taxon>Embryophyta</taxon>
        <taxon>Tracheophyta</taxon>
        <taxon>Spermatophyta</taxon>
        <taxon>Magnoliopsida</taxon>
        <taxon>Liliopsida</taxon>
        <taxon>Araceae</taxon>
        <taxon>Lemnoideae</taxon>
        <taxon>Spirodela</taxon>
    </lineage>
</organism>
<dbReference type="EMBL" id="LR743599">
    <property type="protein sequence ID" value="CAA2630077.1"/>
    <property type="molecule type" value="Genomic_DNA"/>
</dbReference>
<dbReference type="AlphaFoldDB" id="A0A7I8JGQ4"/>
<accession>A0A7I8JGQ4</accession>
<name>A0A7I8JGQ4_SPIIN</name>